<evidence type="ECO:0000313" key="4">
    <source>
        <dbReference type="Proteomes" id="UP000094526"/>
    </source>
</evidence>
<dbReference type="PANTHER" id="PTHR37544:SF3">
    <property type="entry name" value="SPRAY"/>
    <property type="match status" value="1"/>
</dbReference>
<dbReference type="eggNOG" id="ENOG502SD4W">
    <property type="taxonomic scope" value="Eukaryota"/>
</dbReference>
<accession>A0A1C1CIV3</accession>
<keyword evidence="4" id="KW-1185">Reference proteome</keyword>
<dbReference type="OrthoDB" id="5428901at2759"/>
<dbReference type="InterPro" id="IPR021840">
    <property type="entry name" value="DUF3433"/>
</dbReference>
<feature type="transmembrane region" description="Helical" evidence="1">
    <location>
        <begin position="250"/>
        <end position="272"/>
    </location>
</feature>
<protein>
    <submittedName>
        <fullName evidence="3">Uncharacterized protein</fullName>
    </submittedName>
</protein>
<feature type="chain" id="PRO_5008650843" evidence="2">
    <location>
        <begin position="17"/>
        <end position="514"/>
    </location>
</feature>
<feature type="transmembrane region" description="Helical" evidence="1">
    <location>
        <begin position="58"/>
        <end position="78"/>
    </location>
</feature>
<organism evidence="3 4">
    <name type="scientific">Cladophialophora carrionii</name>
    <dbReference type="NCBI Taxonomy" id="86049"/>
    <lineage>
        <taxon>Eukaryota</taxon>
        <taxon>Fungi</taxon>
        <taxon>Dikarya</taxon>
        <taxon>Ascomycota</taxon>
        <taxon>Pezizomycotina</taxon>
        <taxon>Eurotiomycetes</taxon>
        <taxon>Chaetothyriomycetidae</taxon>
        <taxon>Chaetothyriales</taxon>
        <taxon>Herpotrichiellaceae</taxon>
        <taxon>Cladophialophora</taxon>
    </lineage>
</organism>
<feature type="transmembrane region" description="Helical" evidence="1">
    <location>
        <begin position="113"/>
        <end position="132"/>
    </location>
</feature>
<dbReference type="PANTHER" id="PTHR37544">
    <property type="entry name" value="SPRAY-RELATED"/>
    <property type="match status" value="1"/>
</dbReference>
<feature type="transmembrane region" description="Helical" evidence="1">
    <location>
        <begin position="371"/>
        <end position="391"/>
    </location>
</feature>
<feature type="signal peptide" evidence="2">
    <location>
        <begin position="1"/>
        <end position="16"/>
    </location>
</feature>
<keyword evidence="1" id="KW-1133">Transmembrane helix</keyword>
<gene>
    <name evidence="3" type="ORF">CLCR_04061</name>
</gene>
<sequence length="514" mass="57566">MSVLFKSFWCVVFASAKMMEPFYQLAKQGARATAEASVLRPYLQGGIDWPDLNPANKHWVMFLTTFISIVLGLQASVASEAMTIQAGSTCNTENGTQLCDPVWVINSAVVRGLQATLILVAVAMLTLAYLNWNRPSGVTSYPCSIACMASILSNSDDEMTRTLREIDPDAKEEAVKEAFKGKLLTFARTATLSGETVVGITMGSGSSEETSHDMPGSDIHLTPSSDRDLTDVAEIAETPSLMSRVPWKQFHVALVVFLHLAMFGVILSFVLAGNDVYQVNLLGADGEKHKTAVKWKFLDGTKFGPRFFMTSITSFLLIPFWENVELSVRIMAPYRRLKKSTSESRHLFTMYLHGVPFTALFKALWHGNWYHAFVTLITVLAYFLLIFIAGVPYNYGQMEDLSFVSSAASLVILCLMLVGLVTLAFWHHSNPKMPRRPDTLVNTWLLMCSSRFIEGFKGRTLTEMQDEIDHGTTRYWFKKADGVDGIERWMVEAEGDQAQKRLLLVEKARRDNYY</sequence>
<keyword evidence="1" id="KW-0472">Membrane</keyword>
<dbReference type="Proteomes" id="UP000094526">
    <property type="component" value="Unassembled WGS sequence"/>
</dbReference>
<keyword evidence="2" id="KW-0732">Signal</keyword>
<dbReference type="EMBL" id="LGRB01000012">
    <property type="protein sequence ID" value="OCT48439.1"/>
    <property type="molecule type" value="Genomic_DNA"/>
</dbReference>
<feature type="transmembrane region" description="Helical" evidence="1">
    <location>
        <begin position="307"/>
        <end position="326"/>
    </location>
</feature>
<proteinExistence type="predicted"/>
<dbReference type="VEuPathDB" id="FungiDB:G647_08565"/>
<dbReference type="Pfam" id="PF11915">
    <property type="entry name" value="DUF3433"/>
    <property type="match status" value="2"/>
</dbReference>
<dbReference type="STRING" id="86049.A0A1C1CIV3"/>
<feature type="transmembrane region" description="Helical" evidence="1">
    <location>
        <begin position="403"/>
        <end position="426"/>
    </location>
</feature>
<comment type="caution">
    <text evidence="3">The sequence shown here is derived from an EMBL/GenBank/DDBJ whole genome shotgun (WGS) entry which is preliminary data.</text>
</comment>
<evidence type="ECO:0000256" key="2">
    <source>
        <dbReference type="SAM" id="SignalP"/>
    </source>
</evidence>
<keyword evidence="1" id="KW-0812">Transmembrane</keyword>
<dbReference type="VEuPathDB" id="FungiDB:CLCR_04061"/>
<name>A0A1C1CIV3_9EURO</name>
<evidence type="ECO:0000256" key="1">
    <source>
        <dbReference type="SAM" id="Phobius"/>
    </source>
</evidence>
<reference evidence="4" key="1">
    <citation type="submission" date="2015-07" db="EMBL/GenBank/DDBJ databases">
        <authorList>
            <person name="Teixeira M.M."/>
            <person name="Souza R.C."/>
            <person name="Almeida L.G."/>
            <person name="Vicente V.A."/>
            <person name="de Hoog S."/>
            <person name="Bocca A.L."/>
            <person name="de Almeida S.R."/>
            <person name="Vasconcelos A.T."/>
            <person name="Felipe M.S."/>
        </authorList>
    </citation>
    <scope>NUCLEOTIDE SEQUENCE [LARGE SCALE GENOMIC DNA]</scope>
    <source>
        <strain evidence="4">KSF</strain>
    </source>
</reference>
<evidence type="ECO:0000313" key="3">
    <source>
        <dbReference type="EMBL" id="OCT48439.1"/>
    </source>
</evidence>
<dbReference type="AlphaFoldDB" id="A0A1C1CIV3"/>